<organism evidence="1 2">
    <name type="scientific">Metabacillus endolithicus</name>
    <dbReference type="NCBI Taxonomy" id="1535204"/>
    <lineage>
        <taxon>Bacteria</taxon>
        <taxon>Bacillati</taxon>
        <taxon>Bacillota</taxon>
        <taxon>Bacilli</taxon>
        <taxon>Bacillales</taxon>
        <taxon>Bacillaceae</taxon>
        <taxon>Metabacillus</taxon>
    </lineage>
</organism>
<sequence>MNKKFLMKNMFALGLIILGIVFLQFYRLENINEYFAPIKVAKKEIETMSHSAGSAEGEKIKIFIYQDGTKRSHKISENLKHSLDYAKIPYEKITDQQIGSLQASPYHLLVLTGHQTDLFPYETIRNFVEEGGRLVITDRIIDVKWNELVGIKSQKGLMKDPIYGLHFEKTIFPGYEDLSEESWIVENKSLDVVLDKDTEVYITAENTPVLWKNTYEKGVVVYWNATMFHEKHFRGLLLQSIGLATPAFVTAQVGAKVMFIDDFPAPVPEGSSKSISKDYDLTISQFYKNIWWEDMKELAKDIDLAYTGLFIGTYRDDDKLKAQDLIFNGRETMTFYGRQLLENNGEIGLHGYNHQSLVTGSEPMDSSLGYRRWDSQEQMEKSLQTVKEFYDYYFPNQTFQTYVPPSNVLNRTGLDAIVNKLPNITTIASLYDGSLRKGDFVQEYEFDREYSHLYHFPRISSDYNFNKDTEFVMKDAIANFGMISHFIHPDDVLDPRRAKKDGWPEMKEKFSQTFKELKELYPHLEPLTAQQATEKMIHYQEATLDVSYTPESIIIQGSNLLNPTTLLVRLEQGKKLQTGSFQFGEVREFDTSSRLYAVKLTKPEAKLEIRENAQ</sequence>
<dbReference type="SUPFAM" id="SSF52317">
    <property type="entry name" value="Class I glutamine amidotransferase-like"/>
    <property type="match status" value="1"/>
</dbReference>
<accession>A0ABW5BV99</accession>
<dbReference type="Proteomes" id="UP001597318">
    <property type="component" value="Unassembled WGS sequence"/>
</dbReference>
<dbReference type="Gene3D" id="3.40.50.880">
    <property type="match status" value="1"/>
</dbReference>
<dbReference type="InterPro" id="IPR018695">
    <property type="entry name" value="DUF2194"/>
</dbReference>
<reference evidence="2" key="1">
    <citation type="journal article" date="2019" name="Int. J. Syst. Evol. Microbiol.">
        <title>The Global Catalogue of Microorganisms (GCM) 10K type strain sequencing project: providing services to taxonomists for standard genome sequencing and annotation.</title>
        <authorList>
            <consortium name="The Broad Institute Genomics Platform"/>
            <consortium name="The Broad Institute Genome Sequencing Center for Infectious Disease"/>
            <person name="Wu L."/>
            <person name="Ma J."/>
        </authorList>
    </citation>
    <scope>NUCLEOTIDE SEQUENCE [LARGE SCALE GENOMIC DNA]</scope>
    <source>
        <strain evidence="2">CGMCC 1.15474</strain>
    </source>
</reference>
<dbReference type="CDD" id="cd10924">
    <property type="entry name" value="CE4_COG4878"/>
    <property type="match status" value="1"/>
</dbReference>
<dbReference type="EMBL" id="JBHUIK010000002">
    <property type="protein sequence ID" value="MFD2213992.1"/>
    <property type="molecule type" value="Genomic_DNA"/>
</dbReference>
<gene>
    <name evidence="1" type="ORF">ACFSKK_09905</name>
</gene>
<dbReference type="InterPro" id="IPR029062">
    <property type="entry name" value="Class_I_gatase-like"/>
</dbReference>
<name>A0ABW5BV99_9BACI</name>
<evidence type="ECO:0000313" key="2">
    <source>
        <dbReference type="Proteomes" id="UP001597318"/>
    </source>
</evidence>
<protein>
    <submittedName>
        <fullName evidence="1">DUF2194 domain-containing protein</fullName>
    </submittedName>
</protein>
<evidence type="ECO:0000313" key="1">
    <source>
        <dbReference type="EMBL" id="MFD2213992.1"/>
    </source>
</evidence>
<dbReference type="RefSeq" id="WP_247344474.1">
    <property type="nucleotide sequence ID" value="NZ_CP095550.1"/>
</dbReference>
<dbReference type="Gene3D" id="3.20.20.370">
    <property type="entry name" value="Glycoside hydrolase/deacetylase"/>
    <property type="match status" value="1"/>
</dbReference>
<proteinExistence type="predicted"/>
<comment type="caution">
    <text evidence="1">The sequence shown here is derived from an EMBL/GenBank/DDBJ whole genome shotgun (WGS) entry which is preliminary data.</text>
</comment>
<keyword evidence="2" id="KW-1185">Reference proteome</keyword>
<dbReference type="Pfam" id="PF09960">
    <property type="entry name" value="DUF2194"/>
    <property type="match status" value="1"/>
</dbReference>